<dbReference type="eggNOG" id="COG0204">
    <property type="taxonomic scope" value="Bacteria"/>
</dbReference>
<keyword evidence="5 7" id="KW-0012">Acyltransferase</keyword>
<dbReference type="Pfam" id="PF01553">
    <property type="entry name" value="Acyltransferase"/>
    <property type="match status" value="1"/>
</dbReference>
<evidence type="ECO:0000313" key="8">
    <source>
        <dbReference type="Proteomes" id="UP000002968"/>
    </source>
</evidence>
<dbReference type="EMBL" id="GG657758">
    <property type="protein sequence ID" value="EFL42953.1"/>
    <property type="molecule type" value="Genomic_DNA"/>
</dbReference>
<dbReference type="GO" id="GO:0003841">
    <property type="term" value="F:1-acylglycerol-3-phosphate O-acyltransferase activity"/>
    <property type="evidence" value="ECO:0007669"/>
    <property type="project" value="TreeGrafter"/>
</dbReference>
<evidence type="ECO:0000256" key="3">
    <source>
        <dbReference type="ARBA" id="ARBA00022679"/>
    </source>
</evidence>
<evidence type="ECO:0000256" key="2">
    <source>
        <dbReference type="ARBA" id="ARBA00022516"/>
    </source>
</evidence>
<organism evidence="7 8">
    <name type="scientific">Streptomyces griseoflavus Tu4000</name>
    <dbReference type="NCBI Taxonomy" id="467200"/>
    <lineage>
        <taxon>Bacteria</taxon>
        <taxon>Bacillati</taxon>
        <taxon>Actinomycetota</taxon>
        <taxon>Actinomycetes</taxon>
        <taxon>Kitasatosporales</taxon>
        <taxon>Streptomycetaceae</taxon>
        <taxon>Streptomyces</taxon>
    </lineage>
</organism>
<evidence type="ECO:0000259" key="6">
    <source>
        <dbReference type="Pfam" id="PF01553"/>
    </source>
</evidence>
<keyword evidence="3" id="KW-0808">Transferase</keyword>
<dbReference type="PANTHER" id="PTHR10434:SF64">
    <property type="entry name" value="1-ACYL-SN-GLYCEROL-3-PHOSPHATE ACYLTRANSFERASE-RELATED"/>
    <property type="match status" value="1"/>
</dbReference>
<evidence type="ECO:0000256" key="5">
    <source>
        <dbReference type="ARBA" id="ARBA00023315"/>
    </source>
</evidence>
<comment type="pathway">
    <text evidence="1">Lipid metabolism.</text>
</comment>
<dbReference type="PANTHER" id="PTHR10434">
    <property type="entry name" value="1-ACYL-SN-GLYCEROL-3-PHOSPHATE ACYLTRANSFERASE"/>
    <property type="match status" value="1"/>
</dbReference>
<dbReference type="STRING" id="467200.SSRG_05757"/>
<reference evidence="7" key="1">
    <citation type="submission" date="2009-02" db="EMBL/GenBank/DDBJ databases">
        <title>Annotation of Streptomyces griseoflavus strain Tu4000.</title>
        <authorList>
            <consortium name="The Broad Institute Genome Sequencing Platform"/>
            <consortium name="Broad Institute Microbial Sequencing Center"/>
            <person name="Fischbach M."/>
            <person name="Godfrey P."/>
            <person name="Ward D."/>
            <person name="Young S."/>
            <person name="Zeng Q."/>
            <person name="Koehrsen M."/>
            <person name="Alvarado L."/>
            <person name="Berlin A.M."/>
            <person name="Bochicchio J."/>
            <person name="Borenstein D."/>
            <person name="Chapman S.B."/>
            <person name="Chen Z."/>
            <person name="Engels R."/>
            <person name="Freedman E."/>
            <person name="Gellesch M."/>
            <person name="Goldberg J."/>
            <person name="Griggs A."/>
            <person name="Gujja S."/>
            <person name="Heilman E.R."/>
            <person name="Heiman D.I."/>
            <person name="Hepburn T.A."/>
            <person name="Howarth C."/>
            <person name="Jen D."/>
            <person name="Larson L."/>
            <person name="Lewis B."/>
            <person name="Mehta T."/>
            <person name="Park D."/>
            <person name="Pearson M."/>
            <person name="Richards J."/>
            <person name="Roberts A."/>
            <person name="Saif S."/>
            <person name="Shea T.D."/>
            <person name="Shenoy N."/>
            <person name="Sisk P."/>
            <person name="Stolte C."/>
            <person name="Sykes S.N."/>
            <person name="Thomson T."/>
            <person name="Walk T."/>
            <person name="White J."/>
            <person name="Yandava C."/>
            <person name="Straight P."/>
            <person name="Clardy J."/>
            <person name="Hung D."/>
            <person name="Kolter R."/>
            <person name="Mekalanos J."/>
            <person name="Walker S."/>
            <person name="Walsh C.T."/>
            <person name="Wieland-Brown L.C."/>
            <person name="Haas B."/>
            <person name="Nusbaum C."/>
            <person name="Birren B."/>
        </authorList>
    </citation>
    <scope>NUCLEOTIDE SEQUENCE [LARGE SCALE GENOMIC DNA]</scope>
    <source>
        <strain evidence="7">Tu4000</strain>
    </source>
</reference>
<evidence type="ECO:0000256" key="1">
    <source>
        <dbReference type="ARBA" id="ARBA00005189"/>
    </source>
</evidence>
<accession>D9Y0R2</accession>
<dbReference type="AlphaFoldDB" id="D9Y0R2"/>
<keyword evidence="2" id="KW-0444">Lipid biosynthesis</keyword>
<dbReference type="GO" id="GO:0006654">
    <property type="term" value="P:phosphatidic acid biosynthetic process"/>
    <property type="evidence" value="ECO:0007669"/>
    <property type="project" value="TreeGrafter"/>
</dbReference>
<keyword evidence="8" id="KW-1185">Reference proteome</keyword>
<sequence length="145" mass="15384">MAARGGVLFIDRDRLRALPDTVAALATTLRGGAAVAVFPEGSTWCGRAQGHFRRAVFQAALDAGVPVQPVRIRYRGVRGTPATAPAFVGDDTLLASLWRVASARGVVAEVEVRDALPPGRHTDRRALSLAAQREAVPVRADGHLQ</sequence>
<name>D9Y0R2_9ACTN</name>
<gene>
    <name evidence="7" type="ORF">SSRG_05757</name>
</gene>
<dbReference type="Proteomes" id="UP000002968">
    <property type="component" value="Unassembled WGS sequence"/>
</dbReference>
<dbReference type="InterPro" id="IPR002123">
    <property type="entry name" value="Plipid/glycerol_acylTrfase"/>
</dbReference>
<proteinExistence type="predicted"/>
<protein>
    <submittedName>
        <fullName evidence="7">Acyltransferase</fullName>
    </submittedName>
</protein>
<dbReference type="HOGENOM" id="CLU_1785809_0_0_11"/>
<dbReference type="SUPFAM" id="SSF69593">
    <property type="entry name" value="Glycerol-3-phosphate (1)-acyltransferase"/>
    <property type="match status" value="1"/>
</dbReference>
<evidence type="ECO:0000256" key="4">
    <source>
        <dbReference type="ARBA" id="ARBA00023098"/>
    </source>
</evidence>
<evidence type="ECO:0000313" key="7">
    <source>
        <dbReference type="EMBL" id="EFL42953.1"/>
    </source>
</evidence>
<feature type="domain" description="Phospholipid/glycerol acyltransferase" evidence="6">
    <location>
        <begin position="3"/>
        <end position="72"/>
    </location>
</feature>
<keyword evidence="4" id="KW-0443">Lipid metabolism</keyword>